<dbReference type="Proteomes" id="UP000182829">
    <property type="component" value="Unassembled WGS sequence"/>
</dbReference>
<proteinExistence type="predicted"/>
<gene>
    <name evidence="2" type="ORF">SAMN05443661_12823</name>
</gene>
<sequence length="57" mass="6364">MTLDRDAAERRRFARLLGTDERVGSGLPIGRASSKQSVTDHTDERDESRTDDTETGQ</sequence>
<dbReference type="GeneID" id="55549321"/>
<dbReference type="EMBL" id="FORO01000028">
    <property type="protein sequence ID" value="SFJ42170.1"/>
    <property type="molecule type" value="Genomic_DNA"/>
</dbReference>
<dbReference type="RefSeq" id="WP_005580481.1">
    <property type="nucleotide sequence ID" value="NZ_FORO01000028.1"/>
</dbReference>
<organism evidence="2 3">
    <name type="scientific">Natronobacterium gregoryi</name>
    <dbReference type="NCBI Taxonomy" id="44930"/>
    <lineage>
        <taxon>Archaea</taxon>
        <taxon>Methanobacteriati</taxon>
        <taxon>Methanobacteriota</taxon>
        <taxon>Stenosarchaea group</taxon>
        <taxon>Halobacteria</taxon>
        <taxon>Halobacteriales</taxon>
        <taxon>Natrialbaceae</taxon>
        <taxon>Natronobacterium</taxon>
    </lineage>
</organism>
<protein>
    <submittedName>
        <fullName evidence="2">Uncharacterized protein</fullName>
    </submittedName>
</protein>
<reference evidence="2 3" key="1">
    <citation type="submission" date="2016-10" db="EMBL/GenBank/DDBJ databases">
        <authorList>
            <person name="de Groot N.N."/>
        </authorList>
    </citation>
    <scope>NUCLEOTIDE SEQUENCE [LARGE SCALE GENOMIC DNA]</scope>
    <source>
        <strain evidence="2 3">SP2</strain>
    </source>
</reference>
<feature type="compositionally biased region" description="Basic and acidic residues" evidence="1">
    <location>
        <begin position="38"/>
        <end position="57"/>
    </location>
</feature>
<name>A0A1I3R816_9EURY</name>
<evidence type="ECO:0000256" key="1">
    <source>
        <dbReference type="SAM" id="MobiDB-lite"/>
    </source>
</evidence>
<accession>A0A1I3R816</accession>
<evidence type="ECO:0000313" key="2">
    <source>
        <dbReference type="EMBL" id="SFJ42170.1"/>
    </source>
</evidence>
<evidence type="ECO:0000313" key="3">
    <source>
        <dbReference type="Proteomes" id="UP000182829"/>
    </source>
</evidence>
<dbReference type="AlphaFoldDB" id="A0A1I3R816"/>
<feature type="region of interest" description="Disordered" evidence="1">
    <location>
        <begin position="18"/>
        <end position="57"/>
    </location>
</feature>